<gene>
    <name evidence="3" type="ORF">AKL17_0105</name>
</gene>
<reference evidence="3 4" key="1">
    <citation type="submission" date="2015-09" db="EMBL/GenBank/DDBJ databases">
        <title>Complete genome sequence of Defluviimonas alba cai42t isolated from an oilfield in Xinjiang.</title>
        <authorList>
            <person name="Geng S."/>
            <person name="Pan X."/>
            <person name="Wu X."/>
        </authorList>
    </citation>
    <scope>NUCLEOTIDE SEQUENCE [LARGE SCALE GENOMIC DNA]</scope>
    <source>
        <strain evidence="4">cai42</strain>
    </source>
</reference>
<evidence type="ECO:0000313" key="3">
    <source>
        <dbReference type="EMBL" id="AMY67367.1"/>
    </source>
</evidence>
<dbReference type="AlphaFoldDB" id="A0A159YYH6"/>
<feature type="compositionally biased region" description="Basic and acidic residues" evidence="1">
    <location>
        <begin position="90"/>
        <end position="106"/>
    </location>
</feature>
<feature type="signal peptide" evidence="2">
    <location>
        <begin position="1"/>
        <end position="23"/>
    </location>
</feature>
<proteinExistence type="predicted"/>
<sequence length="134" mass="14254">MKRLAIFATAAATMLGSATAIHAQPHSNDACRPGESRCLPQQGQKSQPGKGSPELGSDRSAAPRPGETPATRVAAPQAGDSGKGGRPYQRARDSRFREPPRGQEYRVVNDHLVLVDSRTSKVVTVLGLLDTLLK</sequence>
<protein>
    <recommendedName>
        <fullName evidence="5">Nickel/cobalt transporter regulator</fullName>
    </recommendedName>
</protein>
<dbReference type="OrthoDB" id="7778506at2"/>
<evidence type="ECO:0000313" key="4">
    <source>
        <dbReference type="Proteomes" id="UP000076128"/>
    </source>
</evidence>
<feature type="region of interest" description="Disordered" evidence="1">
    <location>
        <begin position="24"/>
        <end position="106"/>
    </location>
</feature>
<feature type="chain" id="PRO_5007811918" description="Nickel/cobalt transporter regulator" evidence="2">
    <location>
        <begin position="24"/>
        <end position="134"/>
    </location>
</feature>
<organism evidence="3 4">
    <name type="scientific">Frigidibacter mobilis</name>
    <dbReference type="NCBI Taxonomy" id="1335048"/>
    <lineage>
        <taxon>Bacteria</taxon>
        <taxon>Pseudomonadati</taxon>
        <taxon>Pseudomonadota</taxon>
        <taxon>Alphaproteobacteria</taxon>
        <taxon>Rhodobacterales</taxon>
        <taxon>Paracoccaceae</taxon>
        <taxon>Frigidibacter</taxon>
    </lineage>
</organism>
<evidence type="ECO:0000256" key="1">
    <source>
        <dbReference type="SAM" id="MobiDB-lite"/>
    </source>
</evidence>
<dbReference type="RefSeq" id="WP_066808519.1">
    <property type="nucleotide sequence ID" value="NZ_CP012661.1"/>
</dbReference>
<feature type="compositionally biased region" description="Low complexity" evidence="1">
    <location>
        <begin position="40"/>
        <end position="53"/>
    </location>
</feature>
<dbReference type="Proteomes" id="UP000076128">
    <property type="component" value="Chromosome"/>
</dbReference>
<keyword evidence="4" id="KW-1185">Reference proteome</keyword>
<name>A0A159YYH6_9RHOB</name>
<evidence type="ECO:0000256" key="2">
    <source>
        <dbReference type="SAM" id="SignalP"/>
    </source>
</evidence>
<evidence type="ECO:0008006" key="5">
    <source>
        <dbReference type="Google" id="ProtNLM"/>
    </source>
</evidence>
<dbReference type="KEGG" id="daa:AKL17_0105"/>
<accession>A0A159YYH6</accession>
<keyword evidence="2" id="KW-0732">Signal</keyword>
<dbReference type="EMBL" id="CP012661">
    <property type="protein sequence ID" value="AMY67367.1"/>
    <property type="molecule type" value="Genomic_DNA"/>
</dbReference>